<keyword evidence="1" id="KW-0472">Membrane</keyword>
<keyword evidence="4" id="KW-1185">Reference proteome</keyword>
<sequence length="264" mass="29020">MGQYLACLLLFVTTSSMANIYWQPIKQDHSGGHGRQAKQFQLKGKQPALNTTIEFIHSDLESATLEPQGGVVTLKPTGKNNYHALIARQTSADFQGLAVRYIYNNGRPVNTSPSDLLALELGGLQIIPSPLPREHWEYESLKTYYFKVMLNGLPLANHPLLATTALGSNKVVHTDEGGVVALLIPEDFPTITPQRRATPPAELQLFSSLEKDGITYETSFTSAYHASETSWKSVSLGAGVAFAGLLFGFVVNRRLPEHSRRKAK</sequence>
<feature type="chain" id="PRO_5046513437" description="DUF4198 domain-containing protein" evidence="2">
    <location>
        <begin position="19"/>
        <end position="264"/>
    </location>
</feature>
<evidence type="ECO:0000256" key="1">
    <source>
        <dbReference type="SAM" id="Phobius"/>
    </source>
</evidence>
<keyword evidence="1" id="KW-1133">Transmembrane helix</keyword>
<feature type="signal peptide" evidence="2">
    <location>
        <begin position="1"/>
        <end position="18"/>
    </location>
</feature>
<proteinExistence type="predicted"/>
<accession>A0ABU9TQK5</accession>
<keyword evidence="2" id="KW-0732">Signal</keyword>
<protein>
    <recommendedName>
        <fullName evidence="5">DUF4198 domain-containing protein</fullName>
    </recommendedName>
</protein>
<gene>
    <name evidence="3" type="ORF">WNY58_04595</name>
</gene>
<organism evidence="3 4">
    <name type="scientific">Neptuniibacter pectenicola</name>
    <dbReference type="NCBI Taxonomy" id="1806669"/>
    <lineage>
        <taxon>Bacteria</taxon>
        <taxon>Pseudomonadati</taxon>
        <taxon>Pseudomonadota</taxon>
        <taxon>Gammaproteobacteria</taxon>
        <taxon>Oceanospirillales</taxon>
        <taxon>Oceanospirillaceae</taxon>
        <taxon>Neptuniibacter</taxon>
    </lineage>
</organism>
<dbReference type="EMBL" id="JBBMRA010000003">
    <property type="protein sequence ID" value="MEM5535666.1"/>
    <property type="molecule type" value="Genomic_DNA"/>
</dbReference>
<evidence type="ECO:0000313" key="3">
    <source>
        <dbReference type="EMBL" id="MEM5535666.1"/>
    </source>
</evidence>
<dbReference type="Proteomes" id="UP001449225">
    <property type="component" value="Unassembled WGS sequence"/>
</dbReference>
<dbReference type="RefSeq" id="WP_342853864.1">
    <property type="nucleotide sequence ID" value="NZ_JBBMRA010000003.1"/>
</dbReference>
<evidence type="ECO:0000256" key="2">
    <source>
        <dbReference type="SAM" id="SignalP"/>
    </source>
</evidence>
<keyword evidence="1" id="KW-0812">Transmembrane</keyword>
<reference evidence="3 4" key="1">
    <citation type="submission" date="2024-03" db="EMBL/GenBank/DDBJ databases">
        <title>Community enrichment and isolation of bacterial strains for fucoidan degradation.</title>
        <authorList>
            <person name="Sichert A."/>
        </authorList>
    </citation>
    <scope>NUCLEOTIDE SEQUENCE [LARGE SCALE GENOMIC DNA]</scope>
    <source>
        <strain evidence="3 4">AS76</strain>
    </source>
</reference>
<comment type="caution">
    <text evidence="3">The sequence shown here is derived from an EMBL/GenBank/DDBJ whole genome shotgun (WGS) entry which is preliminary data.</text>
</comment>
<name>A0ABU9TQK5_9GAMM</name>
<evidence type="ECO:0008006" key="5">
    <source>
        <dbReference type="Google" id="ProtNLM"/>
    </source>
</evidence>
<evidence type="ECO:0000313" key="4">
    <source>
        <dbReference type="Proteomes" id="UP001449225"/>
    </source>
</evidence>
<feature type="transmembrane region" description="Helical" evidence="1">
    <location>
        <begin position="234"/>
        <end position="252"/>
    </location>
</feature>